<proteinExistence type="predicted"/>
<dbReference type="FunFam" id="4.10.240.10:FF:000007">
    <property type="entry name" value="C6 transcription factor FacB"/>
    <property type="match status" value="1"/>
</dbReference>
<feature type="coiled-coil region" evidence="8">
    <location>
        <begin position="67"/>
        <end position="94"/>
    </location>
</feature>
<name>A0A0G2HY87_9EURO</name>
<protein>
    <recommendedName>
        <fullName evidence="10">Zn(2)-C6 fungal-type domain-containing protein</fullName>
    </recommendedName>
</protein>
<sequence>MPGILPMKVIKVGNSSQSRVAQACDRCRSKKIRCDGIRPCCSQCAHVGFECKTSDKLSRRAFPRGYTESLEDRVRALEAEVRELKGLLDEKDEKIDVLSRIHSFSSSRKTPLNGSTDSGPSPGDDSPKASISDKRDDLIRVQHSCSLLRKPTRDEPFTGPSSTRAFIDAFASKLEMSGRAISGFSTDALLAPPSLPIWRHHDAAPKSPPRLVSDQLINIFFQEWAPLYPVIHRPTILKIYGQYTNDPAAFEDDKYCLAQLNLIFGISAISSTARIPQDPSLFEQNWLPKLDALAHDISLPALQCYVLAQIYYTVKADYKSLLRYRGLAIGMCHQLGLHQSQRRFSFNPLTSEMRKKVFWCQYVLDRFAAALTGLPVLLAESDICAEYPADIDDENITDAGFVPTLPGESTRISSALALFSAARILSKVLAQLYPSPAGYDVSLSTVHSLAEELDDWQKSLPPHLQLEFTQDKPSANVTGSRSPLLSATYYFIRTLIRRPAVCFAPQNTASPSLLALVDSGKHIIQILQLLDERRMSLSLGINKRELIFISSLGLLWQNMDLGRDCKLVKEGQKLLASALSLLECESTEAAAEFSNILNIVSPVDDVKHVKPEYHQHSNPDMPAPSPKVKSPRKAHSLDSRNSLNLGTPRSKNSDLSRHSIATSVSTSSPELCQRSVRSSSSVSITSSANPELTAITPRSSGELSSDYLNLDYLPLGDEKVEMKATPTTTAGAGFSVSDWEHVLGDMDNGHANIFNGIYGGGECGDVGAAAFAHLTPTFQYPPNHHHHSSMSGPPQPPSQDMQGWSPDEWSSAASSDMQNGSSQSAIGYSEDSMGPVDELPPPAISNKHCDTLTHTHTQQQQQQQQQLQPNPSHHDGLDGILIPHNLEPLDHASEFGGIIDTWPLRQHA</sequence>
<dbReference type="EMBL" id="LCZI01001044">
    <property type="protein sequence ID" value="KKZ62770.1"/>
    <property type="molecule type" value="Genomic_DNA"/>
</dbReference>
<keyword evidence="6" id="KW-0804">Transcription</keyword>
<evidence type="ECO:0000256" key="1">
    <source>
        <dbReference type="ARBA" id="ARBA00004123"/>
    </source>
</evidence>
<comment type="subcellular location">
    <subcellularLocation>
        <location evidence="1">Nucleus</location>
    </subcellularLocation>
</comment>
<dbReference type="PROSITE" id="PS50048">
    <property type="entry name" value="ZN2_CY6_FUNGAL_2"/>
    <property type="match status" value="1"/>
</dbReference>
<feature type="compositionally biased region" description="Polar residues" evidence="9">
    <location>
        <begin position="811"/>
        <end position="826"/>
    </location>
</feature>
<dbReference type="Pfam" id="PF04082">
    <property type="entry name" value="Fungal_trans"/>
    <property type="match status" value="1"/>
</dbReference>
<dbReference type="GO" id="GO:0006351">
    <property type="term" value="P:DNA-templated transcription"/>
    <property type="evidence" value="ECO:0007669"/>
    <property type="project" value="InterPro"/>
</dbReference>
<comment type="caution">
    <text evidence="11">The sequence shown here is derived from an EMBL/GenBank/DDBJ whole genome shotgun (WGS) entry which is preliminary data.</text>
</comment>
<reference evidence="12" key="1">
    <citation type="journal article" date="2015" name="PLoS Genet.">
        <title>The dynamic genome and transcriptome of the human fungal pathogen Blastomyces and close relative Emmonsia.</title>
        <authorList>
            <person name="Munoz J.F."/>
            <person name="Gauthier G.M."/>
            <person name="Desjardins C.A."/>
            <person name="Gallo J.E."/>
            <person name="Holder J."/>
            <person name="Sullivan T.D."/>
            <person name="Marty A.J."/>
            <person name="Carmen J.C."/>
            <person name="Chen Z."/>
            <person name="Ding L."/>
            <person name="Gujja S."/>
            <person name="Magrini V."/>
            <person name="Misas E."/>
            <person name="Mitreva M."/>
            <person name="Priest M."/>
            <person name="Saif S."/>
            <person name="Whiston E.A."/>
            <person name="Young S."/>
            <person name="Zeng Q."/>
            <person name="Goldman W.E."/>
            <person name="Mardis E.R."/>
            <person name="Taylor J.W."/>
            <person name="McEwen J.G."/>
            <person name="Clay O.K."/>
            <person name="Klein B.S."/>
            <person name="Cuomo C.A."/>
        </authorList>
    </citation>
    <scope>NUCLEOTIDE SEQUENCE [LARGE SCALE GENOMIC DNA]</scope>
    <source>
        <strain evidence="12">UAMH 3008</strain>
    </source>
</reference>
<keyword evidence="5" id="KW-0238">DNA-binding</keyword>
<dbReference type="InterPro" id="IPR001138">
    <property type="entry name" value="Zn2Cys6_DnaBD"/>
</dbReference>
<dbReference type="CDD" id="cd15485">
    <property type="entry name" value="ZIP_Cat8"/>
    <property type="match status" value="1"/>
</dbReference>
<dbReference type="CDD" id="cd00067">
    <property type="entry name" value="GAL4"/>
    <property type="match status" value="1"/>
</dbReference>
<feature type="compositionally biased region" description="Low complexity" evidence="9">
    <location>
        <begin position="854"/>
        <end position="868"/>
    </location>
</feature>
<accession>A0A0G2HY87</accession>
<evidence type="ECO:0000256" key="2">
    <source>
        <dbReference type="ARBA" id="ARBA00022723"/>
    </source>
</evidence>
<dbReference type="SUPFAM" id="SSF57701">
    <property type="entry name" value="Zn2/Cys6 DNA-binding domain"/>
    <property type="match status" value="1"/>
</dbReference>
<keyword evidence="8" id="KW-0175">Coiled coil</keyword>
<dbReference type="Gene3D" id="4.10.240.10">
    <property type="entry name" value="Zn(2)-C6 fungal-type DNA-binding domain"/>
    <property type="match status" value="1"/>
</dbReference>
<keyword evidence="4" id="KW-0805">Transcription regulation</keyword>
<feature type="region of interest" description="Disordered" evidence="9">
    <location>
        <begin position="612"/>
        <end position="701"/>
    </location>
</feature>
<feature type="compositionally biased region" description="Polar residues" evidence="9">
    <location>
        <begin position="639"/>
        <end position="650"/>
    </location>
</feature>
<feature type="domain" description="Zn(2)-C6 fungal-type" evidence="10">
    <location>
        <begin position="23"/>
        <end position="53"/>
    </location>
</feature>
<feature type="compositionally biased region" description="Low complexity" evidence="9">
    <location>
        <begin position="114"/>
        <end position="124"/>
    </location>
</feature>
<feature type="compositionally biased region" description="Polar residues" evidence="9">
    <location>
        <begin position="659"/>
        <end position="670"/>
    </location>
</feature>
<dbReference type="AlphaFoldDB" id="A0A0G2HY87"/>
<organism evidence="11 12">
    <name type="scientific">[Emmonsia] crescens</name>
    <dbReference type="NCBI Taxonomy" id="73230"/>
    <lineage>
        <taxon>Eukaryota</taxon>
        <taxon>Fungi</taxon>
        <taxon>Dikarya</taxon>
        <taxon>Ascomycota</taxon>
        <taxon>Pezizomycotina</taxon>
        <taxon>Eurotiomycetes</taxon>
        <taxon>Eurotiomycetidae</taxon>
        <taxon>Onygenales</taxon>
        <taxon>Ajellomycetaceae</taxon>
        <taxon>Emergomyces</taxon>
    </lineage>
</organism>
<dbReference type="GO" id="GO:0005634">
    <property type="term" value="C:nucleus"/>
    <property type="evidence" value="ECO:0007669"/>
    <property type="project" value="UniProtKB-SubCell"/>
</dbReference>
<dbReference type="PANTHER" id="PTHR46910:SF12">
    <property type="entry name" value="REGULATORY PROTEIN CAT8"/>
    <property type="match status" value="1"/>
</dbReference>
<dbReference type="InterPro" id="IPR036864">
    <property type="entry name" value="Zn2-C6_fun-type_DNA-bd_sf"/>
</dbReference>
<evidence type="ECO:0000313" key="11">
    <source>
        <dbReference type="EMBL" id="KKZ62770.1"/>
    </source>
</evidence>
<keyword evidence="7" id="KW-0539">Nucleus</keyword>
<gene>
    <name evidence="11" type="ORF">EMCG_02880</name>
</gene>
<dbReference type="SMART" id="SM00066">
    <property type="entry name" value="GAL4"/>
    <property type="match status" value="1"/>
</dbReference>
<keyword evidence="2" id="KW-0479">Metal-binding</keyword>
<keyword evidence="3" id="KW-0862">Zinc</keyword>
<dbReference type="PANTHER" id="PTHR46910">
    <property type="entry name" value="TRANSCRIPTION FACTOR PDR1"/>
    <property type="match status" value="1"/>
</dbReference>
<evidence type="ECO:0000256" key="8">
    <source>
        <dbReference type="SAM" id="Coils"/>
    </source>
</evidence>
<dbReference type="CDD" id="cd12148">
    <property type="entry name" value="fungal_TF_MHR"/>
    <property type="match status" value="1"/>
</dbReference>
<evidence type="ECO:0000256" key="4">
    <source>
        <dbReference type="ARBA" id="ARBA00023015"/>
    </source>
</evidence>
<feature type="region of interest" description="Disordered" evidence="9">
    <location>
        <begin position="106"/>
        <end position="133"/>
    </location>
</feature>
<feature type="region of interest" description="Disordered" evidence="9">
    <location>
        <begin position="782"/>
        <end position="882"/>
    </location>
</feature>
<dbReference type="GO" id="GO:0008270">
    <property type="term" value="F:zinc ion binding"/>
    <property type="evidence" value="ECO:0007669"/>
    <property type="project" value="InterPro"/>
</dbReference>
<evidence type="ECO:0000313" key="12">
    <source>
        <dbReference type="Proteomes" id="UP000034164"/>
    </source>
</evidence>
<dbReference type="SMART" id="SM00906">
    <property type="entry name" value="Fungal_trans"/>
    <property type="match status" value="1"/>
</dbReference>
<evidence type="ECO:0000256" key="9">
    <source>
        <dbReference type="SAM" id="MobiDB-lite"/>
    </source>
</evidence>
<evidence type="ECO:0000259" key="10">
    <source>
        <dbReference type="PROSITE" id="PS50048"/>
    </source>
</evidence>
<evidence type="ECO:0000256" key="3">
    <source>
        <dbReference type="ARBA" id="ARBA00022833"/>
    </source>
</evidence>
<dbReference type="OrthoDB" id="10001928at2759"/>
<evidence type="ECO:0000256" key="7">
    <source>
        <dbReference type="ARBA" id="ARBA00023242"/>
    </source>
</evidence>
<evidence type="ECO:0000256" key="5">
    <source>
        <dbReference type="ARBA" id="ARBA00023125"/>
    </source>
</evidence>
<dbReference type="InterPro" id="IPR007219">
    <property type="entry name" value="XnlR_reg_dom"/>
</dbReference>
<feature type="compositionally biased region" description="Low complexity" evidence="9">
    <location>
        <begin position="674"/>
        <end position="687"/>
    </location>
</feature>
<dbReference type="Pfam" id="PF00172">
    <property type="entry name" value="Zn_clus"/>
    <property type="match status" value="1"/>
</dbReference>
<dbReference type="InterPro" id="IPR050987">
    <property type="entry name" value="AtrR-like"/>
</dbReference>
<dbReference type="VEuPathDB" id="FungiDB:EMCG_02880"/>
<dbReference type="Proteomes" id="UP000034164">
    <property type="component" value="Unassembled WGS sequence"/>
</dbReference>
<evidence type="ECO:0000256" key="6">
    <source>
        <dbReference type="ARBA" id="ARBA00023163"/>
    </source>
</evidence>
<dbReference type="GO" id="GO:0003677">
    <property type="term" value="F:DNA binding"/>
    <property type="evidence" value="ECO:0007669"/>
    <property type="project" value="UniProtKB-KW"/>
</dbReference>
<dbReference type="GO" id="GO:0000981">
    <property type="term" value="F:DNA-binding transcription factor activity, RNA polymerase II-specific"/>
    <property type="evidence" value="ECO:0007669"/>
    <property type="project" value="InterPro"/>
</dbReference>
<dbReference type="PROSITE" id="PS00463">
    <property type="entry name" value="ZN2_CY6_FUNGAL_1"/>
    <property type="match status" value="1"/>
</dbReference>